<dbReference type="InterPro" id="IPR036388">
    <property type="entry name" value="WH-like_DNA-bd_sf"/>
</dbReference>
<dbReference type="InterPro" id="IPR016032">
    <property type="entry name" value="Sig_transdc_resp-reg_C-effctor"/>
</dbReference>
<keyword evidence="3" id="KW-1133">Transmembrane helix</keyword>
<dbReference type="SUPFAM" id="SSF46894">
    <property type="entry name" value="C-terminal effector domain of the bipartite response regulators"/>
    <property type="match status" value="1"/>
</dbReference>
<feature type="domain" description="OmpR/PhoB-type" evidence="4">
    <location>
        <begin position="1"/>
        <end position="98"/>
    </location>
</feature>
<dbReference type="SMART" id="SM00862">
    <property type="entry name" value="Trans_reg_C"/>
    <property type="match status" value="1"/>
</dbReference>
<keyword evidence="1 2" id="KW-0238">DNA-binding</keyword>
<evidence type="ECO:0000256" key="2">
    <source>
        <dbReference type="PROSITE-ProRule" id="PRU01091"/>
    </source>
</evidence>
<gene>
    <name evidence="5" type="ORF">ACFO3I_03415</name>
</gene>
<feature type="DNA-binding region" description="OmpR/PhoB-type" evidence="2">
    <location>
        <begin position="1"/>
        <end position="98"/>
    </location>
</feature>
<dbReference type="SUPFAM" id="SSF82171">
    <property type="entry name" value="DPP6 N-terminal domain-like"/>
    <property type="match status" value="1"/>
</dbReference>
<keyword evidence="6" id="KW-1185">Reference proteome</keyword>
<keyword evidence="3" id="KW-0812">Transmembrane</keyword>
<dbReference type="RefSeq" id="WP_377331761.1">
    <property type="nucleotide sequence ID" value="NZ_JBHSGB010000003.1"/>
</dbReference>
<dbReference type="InterPro" id="IPR001867">
    <property type="entry name" value="OmpR/PhoB-type_DNA-bd"/>
</dbReference>
<dbReference type="Pfam" id="PF00486">
    <property type="entry name" value="Trans_reg_C"/>
    <property type="match status" value="1"/>
</dbReference>
<evidence type="ECO:0000313" key="5">
    <source>
        <dbReference type="EMBL" id="MFC4654071.1"/>
    </source>
</evidence>
<evidence type="ECO:0000259" key="4">
    <source>
        <dbReference type="PROSITE" id="PS51755"/>
    </source>
</evidence>
<dbReference type="Gene3D" id="2.130.10.10">
    <property type="entry name" value="YVTN repeat-like/Quinoprotein amine dehydrogenase"/>
    <property type="match status" value="1"/>
</dbReference>
<comment type="caution">
    <text evidence="5">The sequence shown here is derived from an EMBL/GenBank/DDBJ whole genome shotgun (WGS) entry which is preliminary data.</text>
</comment>
<dbReference type="PROSITE" id="PS51755">
    <property type="entry name" value="OMPR_PHOB"/>
    <property type="match status" value="1"/>
</dbReference>
<name>A0ABV9JHU6_9GAMM</name>
<dbReference type="Gene3D" id="1.10.10.10">
    <property type="entry name" value="Winged helix-like DNA-binding domain superfamily/Winged helix DNA-binding domain"/>
    <property type="match status" value="1"/>
</dbReference>
<accession>A0ABV9JHU6</accession>
<keyword evidence="3" id="KW-0472">Membrane</keyword>
<dbReference type="SUPFAM" id="SSF69322">
    <property type="entry name" value="Tricorn protease domain 2"/>
    <property type="match status" value="1"/>
</dbReference>
<evidence type="ECO:0000313" key="6">
    <source>
        <dbReference type="Proteomes" id="UP001595962"/>
    </source>
</evidence>
<evidence type="ECO:0000256" key="3">
    <source>
        <dbReference type="SAM" id="Phobius"/>
    </source>
</evidence>
<dbReference type="CDD" id="cd00383">
    <property type="entry name" value="trans_reg_C"/>
    <property type="match status" value="1"/>
</dbReference>
<feature type="transmembrane region" description="Helical" evidence="3">
    <location>
        <begin position="126"/>
        <end position="146"/>
    </location>
</feature>
<proteinExistence type="predicted"/>
<sequence length="666" mass="74245">MDYQIGAVRLCQRSAQLEKDGQWLHCEPKIYALLLYFCQQPDRAISRQELIDQVWQGRIVSDAAVNRAVAELRKLLEPEPKQPVYLRTVSKLGYQMTGVTPLTDSMSPEAELPAPKPSQQRSRVRWGLWGAVLPGLALLLALILLWPAKPPQYQLSDAEPLTRLAGESYKALAQGPQKLWFLHRAEPQEPLQLWLQQGTVAKAVTADSFLYLDFALIDEDTAVAVRWSNAEQRQCELVWLDLNTGQSQPLSPCPQASANQLAYAASSGWLYFNERPDISAPYALHALHLASGQRRQLTQPLAAGNGSGHYLFALSAAEDQLVLLEYQDGQQVLLKRLDAEGRVLQQLPLALMPTSVLWLQPEQLLLTTAQAVYLLSLTDGHLQLLKQEAGWSRFGLLESGKLLAERFDYLSQIESHSFSGQQLALYPQSAGRFSSPAVSPDGTLAFVAANSQGTQLFRQKQGMAAEPLPVPEPLQFVSALSWSPDGKALLLAANDTLFLWQQQSWQQLVKDSSVVHYAAFATDGAVLFSALQQGIWRLFRLEPGAAGPELLPPAEGYSVQGPDQQGFYYYTAFSKPGLFRWRPGQSAGLVLEDFPVHGWQNWQLQGQQLLAQYNGSWWLQPLGQGEPQRLTTEGRQCRLLAEQGLVCARNSHQQRQIWSLKLQPVE</sequence>
<evidence type="ECO:0000256" key="1">
    <source>
        <dbReference type="ARBA" id="ARBA00023125"/>
    </source>
</evidence>
<organism evidence="5 6">
    <name type="scientific">Rheinheimera marina</name>
    <dbReference type="NCBI Taxonomy" id="1774958"/>
    <lineage>
        <taxon>Bacteria</taxon>
        <taxon>Pseudomonadati</taxon>
        <taxon>Pseudomonadota</taxon>
        <taxon>Gammaproteobacteria</taxon>
        <taxon>Chromatiales</taxon>
        <taxon>Chromatiaceae</taxon>
        <taxon>Rheinheimera</taxon>
    </lineage>
</organism>
<dbReference type="Proteomes" id="UP001595962">
    <property type="component" value="Unassembled WGS sequence"/>
</dbReference>
<protein>
    <submittedName>
        <fullName evidence="5">Winged helix-turn-helix domain-containing protein</fullName>
    </submittedName>
</protein>
<dbReference type="InterPro" id="IPR015943">
    <property type="entry name" value="WD40/YVTN_repeat-like_dom_sf"/>
</dbReference>
<dbReference type="EMBL" id="JBHSGB010000003">
    <property type="protein sequence ID" value="MFC4654071.1"/>
    <property type="molecule type" value="Genomic_DNA"/>
</dbReference>
<reference evidence="6" key="1">
    <citation type="journal article" date="2019" name="Int. J. Syst. Evol. Microbiol.">
        <title>The Global Catalogue of Microorganisms (GCM) 10K type strain sequencing project: providing services to taxonomists for standard genome sequencing and annotation.</title>
        <authorList>
            <consortium name="The Broad Institute Genomics Platform"/>
            <consortium name="The Broad Institute Genome Sequencing Center for Infectious Disease"/>
            <person name="Wu L."/>
            <person name="Ma J."/>
        </authorList>
    </citation>
    <scope>NUCLEOTIDE SEQUENCE [LARGE SCALE GENOMIC DNA]</scope>
    <source>
        <strain evidence="6">DT28</strain>
    </source>
</reference>